<dbReference type="PANTHER" id="PTHR43833:SF5">
    <property type="entry name" value="TRK SYSTEM POTASSIUM UPTAKE PROTEIN TRKA"/>
    <property type="match status" value="1"/>
</dbReference>
<dbReference type="EMBL" id="AP024412">
    <property type="protein sequence ID" value="BCR36286.1"/>
    <property type="molecule type" value="Genomic_DNA"/>
</dbReference>
<feature type="domain" description="RCK N-terminal" evidence="3">
    <location>
        <begin position="1"/>
        <end position="117"/>
    </location>
</feature>
<dbReference type="SUPFAM" id="SSF116726">
    <property type="entry name" value="TrkA C-terminal domain-like"/>
    <property type="match status" value="1"/>
</dbReference>
<dbReference type="PANTHER" id="PTHR43833">
    <property type="entry name" value="POTASSIUM CHANNEL PROTEIN 2-RELATED-RELATED"/>
    <property type="match status" value="1"/>
</dbReference>
<dbReference type="Gene3D" id="3.40.50.720">
    <property type="entry name" value="NAD(P)-binding Rossmann-like Domain"/>
    <property type="match status" value="1"/>
</dbReference>
<dbReference type="RefSeq" id="WP_176238895.1">
    <property type="nucleotide sequence ID" value="NZ_AP024412.1"/>
</dbReference>
<dbReference type="Pfam" id="PF02080">
    <property type="entry name" value="TrkA_C"/>
    <property type="match status" value="1"/>
</dbReference>
<feature type="domain" description="RCK C-terminal" evidence="4">
    <location>
        <begin position="137"/>
        <end position="218"/>
    </location>
</feature>
<dbReference type="InterPro" id="IPR050721">
    <property type="entry name" value="Trk_Ktr_HKT_K-transport"/>
</dbReference>
<dbReference type="SUPFAM" id="SSF51735">
    <property type="entry name" value="NAD(P)-binding Rossmann-fold domains"/>
    <property type="match status" value="1"/>
</dbReference>
<accession>A0A7U9XV92</accession>
<reference evidence="5" key="1">
    <citation type="submission" date="2021-01" db="EMBL/GenBank/DDBJ databases">
        <title>Draft genome sequence of Acholeplasmataceae bacterium strain Mahy22.</title>
        <authorList>
            <person name="Watanabe M."/>
            <person name="Kojima H."/>
            <person name="Fukui M."/>
        </authorList>
    </citation>
    <scope>NUCLEOTIDE SEQUENCE</scope>
    <source>
        <strain evidence="5">Mahy22</strain>
    </source>
</reference>
<evidence type="ECO:0000313" key="6">
    <source>
        <dbReference type="Proteomes" id="UP000620133"/>
    </source>
</evidence>
<protein>
    <recommendedName>
        <fullName evidence="7">Trk system potassium uptake protein TrkA</fullName>
    </recommendedName>
</protein>
<evidence type="ECO:0000256" key="2">
    <source>
        <dbReference type="ARBA" id="ARBA00023065"/>
    </source>
</evidence>
<dbReference type="KEGG" id="manr:MPAN_011790"/>
<dbReference type="InterPro" id="IPR003148">
    <property type="entry name" value="RCK_N"/>
</dbReference>
<dbReference type="InterPro" id="IPR036291">
    <property type="entry name" value="NAD(P)-bd_dom_sf"/>
</dbReference>
<keyword evidence="2" id="KW-0406">Ion transport</keyword>
<dbReference type="GO" id="GO:0006813">
    <property type="term" value="P:potassium ion transport"/>
    <property type="evidence" value="ECO:0007669"/>
    <property type="project" value="InterPro"/>
</dbReference>
<organism evidence="5 6">
    <name type="scientific">Mariniplasma anaerobium</name>
    <dbReference type="NCBI Taxonomy" id="2735436"/>
    <lineage>
        <taxon>Bacteria</taxon>
        <taxon>Bacillati</taxon>
        <taxon>Mycoplasmatota</taxon>
        <taxon>Mollicutes</taxon>
        <taxon>Acholeplasmatales</taxon>
        <taxon>Acholeplasmataceae</taxon>
        <taxon>Mariniplasma</taxon>
    </lineage>
</organism>
<gene>
    <name evidence="5" type="ORF">MPAN_011790</name>
</gene>
<keyword evidence="1" id="KW-0813">Transport</keyword>
<dbReference type="AlphaFoldDB" id="A0A7U9XV92"/>
<dbReference type="Pfam" id="PF02254">
    <property type="entry name" value="TrkA_N"/>
    <property type="match status" value="1"/>
</dbReference>
<dbReference type="GO" id="GO:0008324">
    <property type="term" value="F:monoatomic cation transmembrane transporter activity"/>
    <property type="evidence" value="ECO:0007669"/>
    <property type="project" value="InterPro"/>
</dbReference>
<dbReference type="Gene3D" id="3.30.70.1450">
    <property type="entry name" value="Regulator of K+ conductance, C-terminal domain"/>
    <property type="match status" value="1"/>
</dbReference>
<keyword evidence="6" id="KW-1185">Reference proteome</keyword>
<evidence type="ECO:0000259" key="3">
    <source>
        <dbReference type="PROSITE" id="PS51201"/>
    </source>
</evidence>
<dbReference type="PROSITE" id="PS51202">
    <property type="entry name" value="RCK_C"/>
    <property type="match status" value="1"/>
</dbReference>
<evidence type="ECO:0000256" key="1">
    <source>
        <dbReference type="ARBA" id="ARBA00022448"/>
    </source>
</evidence>
<sequence length="220" mass="24726">MKIVITGGKHEADYIVSKLKKEHHQLIIINQDIDFAEYISANNDIGVFPGDPTKAYVLSDAEAHNADVLLALSDSDTDNYITCITAKKLFNIKRTVAKVKNPKNVELFKRLGVDSVISSTYLLAQTILNESSVENIIKTLSIEDEKIVMIEIGVEPEHNIVNKRLMDIKFPSNINISCIFRDPHVIIPKGDTLIKADDKLIIVTTPNDQEEIVEFVQKRK</sequence>
<dbReference type="Proteomes" id="UP000620133">
    <property type="component" value="Chromosome"/>
</dbReference>
<evidence type="ECO:0000313" key="5">
    <source>
        <dbReference type="EMBL" id="BCR36286.1"/>
    </source>
</evidence>
<evidence type="ECO:0008006" key="7">
    <source>
        <dbReference type="Google" id="ProtNLM"/>
    </source>
</evidence>
<dbReference type="InterPro" id="IPR006037">
    <property type="entry name" value="RCK_C"/>
</dbReference>
<dbReference type="InterPro" id="IPR036721">
    <property type="entry name" value="RCK_C_sf"/>
</dbReference>
<evidence type="ECO:0000259" key="4">
    <source>
        <dbReference type="PROSITE" id="PS51202"/>
    </source>
</evidence>
<dbReference type="PROSITE" id="PS51201">
    <property type="entry name" value="RCK_N"/>
    <property type="match status" value="1"/>
</dbReference>
<proteinExistence type="predicted"/>
<name>A0A7U9XV92_9MOLU</name>